<dbReference type="AlphaFoldDB" id="A0A284R3B2"/>
<protein>
    <submittedName>
        <fullName evidence="1">Uncharacterized protein</fullName>
    </submittedName>
</protein>
<organism evidence="1 2">
    <name type="scientific">Armillaria ostoyae</name>
    <name type="common">Armillaria root rot fungus</name>
    <dbReference type="NCBI Taxonomy" id="47428"/>
    <lineage>
        <taxon>Eukaryota</taxon>
        <taxon>Fungi</taxon>
        <taxon>Dikarya</taxon>
        <taxon>Basidiomycota</taxon>
        <taxon>Agaricomycotina</taxon>
        <taxon>Agaricomycetes</taxon>
        <taxon>Agaricomycetidae</taxon>
        <taxon>Agaricales</taxon>
        <taxon>Marasmiineae</taxon>
        <taxon>Physalacriaceae</taxon>
        <taxon>Armillaria</taxon>
    </lineage>
</organism>
<name>A0A284R3B2_ARMOS</name>
<dbReference type="OrthoDB" id="2951088at2759"/>
<accession>A0A284R3B2</accession>
<dbReference type="Proteomes" id="UP000219338">
    <property type="component" value="Unassembled WGS sequence"/>
</dbReference>
<sequence length="231" mass="26118">MGSHLRTTTLTYCMRFLDDESSVRVEGNTLHITIAQLLSLRHVILRILNWSAEVHEINVLMNIMCTCLKPVNTVLIEDCNTLQASALSRDWVLFLWLKPEECSPFTTMGADYAIAIFIPFEKSSNNHYLSLSYALLRFVSRSAMIDGNQSKGNVVSIAYEFNKTGVFAILLLDGGFKYACEEAERAAQDYPEKYMASPHSIPMSTWPLFDDACLAFMKDDHVLNHVLEHIG</sequence>
<evidence type="ECO:0000313" key="1">
    <source>
        <dbReference type="EMBL" id="SJL03182.1"/>
    </source>
</evidence>
<dbReference type="EMBL" id="FUEG01000004">
    <property type="protein sequence ID" value="SJL03182.1"/>
    <property type="molecule type" value="Genomic_DNA"/>
</dbReference>
<evidence type="ECO:0000313" key="2">
    <source>
        <dbReference type="Proteomes" id="UP000219338"/>
    </source>
</evidence>
<reference evidence="2" key="1">
    <citation type="journal article" date="2017" name="Nat. Ecol. Evol.">
        <title>Genome expansion and lineage-specific genetic innovations in the forest pathogenic fungi Armillaria.</title>
        <authorList>
            <person name="Sipos G."/>
            <person name="Prasanna A.N."/>
            <person name="Walter M.C."/>
            <person name="O'Connor E."/>
            <person name="Balint B."/>
            <person name="Krizsan K."/>
            <person name="Kiss B."/>
            <person name="Hess J."/>
            <person name="Varga T."/>
            <person name="Slot J."/>
            <person name="Riley R."/>
            <person name="Boka B."/>
            <person name="Rigling D."/>
            <person name="Barry K."/>
            <person name="Lee J."/>
            <person name="Mihaltcheva S."/>
            <person name="LaButti K."/>
            <person name="Lipzen A."/>
            <person name="Waldron R."/>
            <person name="Moloney N.M."/>
            <person name="Sperisen C."/>
            <person name="Kredics L."/>
            <person name="Vagvoelgyi C."/>
            <person name="Patrignani A."/>
            <person name="Fitzpatrick D."/>
            <person name="Nagy I."/>
            <person name="Doyle S."/>
            <person name="Anderson J.B."/>
            <person name="Grigoriev I.V."/>
            <person name="Gueldener U."/>
            <person name="Muensterkoetter M."/>
            <person name="Nagy L.G."/>
        </authorList>
    </citation>
    <scope>NUCLEOTIDE SEQUENCE [LARGE SCALE GENOMIC DNA]</scope>
    <source>
        <strain evidence="2">C18/9</strain>
    </source>
</reference>
<proteinExistence type="predicted"/>
<keyword evidence="2" id="KW-1185">Reference proteome</keyword>
<gene>
    <name evidence="1" type="ORF">ARMOST_06528</name>
</gene>